<name>A0A9D1DJL5_9FIRM</name>
<dbReference type="Gene3D" id="3.40.50.720">
    <property type="entry name" value="NAD(P)-binding Rossmann-like Domain"/>
    <property type="match status" value="1"/>
</dbReference>
<sequence length="257" mass="27900">MNRLLNKVAIITGADGGICGKASELFCQEGAKIVMCDIDPHVEEKCAEIVAAGGQAVAVVGDASQRETWDKLLATALENYGTVDICVNGAARFAVGEYAGDWDTLTVEKLHAVLDMNLDAVLHSYQTVLKYMIDNEIRGNFLNFSSSTALSWNGSGFSSYPISKAAIQNGTLNMVKKVSPKTGIRFNCLAPNFVWTPKTAYLYEDPRISAWFKSVTPFPTLGMPEDSAWAMVYLCSDEAKYINGVVLPTDGGWLTCN</sequence>
<evidence type="ECO:0000256" key="2">
    <source>
        <dbReference type="ARBA" id="ARBA00023002"/>
    </source>
</evidence>
<dbReference type="InterPro" id="IPR036291">
    <property type="entry name" value="NAD(P)-bd_dom_sf"/>
</dbReference>
<reference evidence="3" key="1">
    <citation type="submission" date="2020-10" db="EMBL/GenBank/DDBJ databases">
        <authorList>
            <person name="Gilroy R."/>
        </authorList>
    </citation>
    <scope>NUCLEOTIDE SEQUENCE</scope>
    <source>
        <strain evidence="3">ChiGjej3B3-7149</strain>
    </source>
</reference>
<comment type="caution">
    <text evidence="3">The sequence shown here is derived from an EMBL/GenBank/DDBJ whole genome shotgun (WGS) entry which is preliminary data.</text>
</comment>
<evidence type="ECO:0000313" key="4">
    <source>
        <dbReference type="Proteomes" id="UP000824238"/>
    </source>
</evidence>
<dbReference type="AlphaFoldDB" id="A0A9D1DJL5"/>
<proteinExistence type="inferred from homology"/>
<dbReference type="Pfam" id="PF13561">
    <property type="entry name" value="adh_short_C2"/>
    <property type="match status" value="1"/>
</dbReference>
<gene>
    <name evidence="3" type="ORF">IAD36_00195</name>
</gene>
<dbReference type="GO" id="GO:0016616">
    <property type="term" value="F:oxidoreductase activity, acting on the CH-OH group of donors, NAD or NADP as acceptor"/>
    <property type="evidence" value="ECO:0007669"/>
    <property type="project" value="TreeGrafter"/>
</dbReference>
<reference evidence="3" key="2">
    <citation type="journal article" date="2021" name="PeerJ">
        <title>Extensive microbial diversity within the chicken gut microbiome revealed by metagenomics and culture.</title>
        <authorList>
            <person name="Gilroy R."/>
            <person name="Ravi A."/>
            <person name="Getino M."/>
            <person name="Pursley I."/>
            <person name="Horton D.L."/>
            <person name="Alikhan N.F."/>
            <person name="Baker D."/>
            <person name="Gharbi K."/>
            <person name="Hall N."/>
            <person name="Watson M."/>
            <person name="Adriaenssens E.M."/>
            <person name="Foster-Nyarko E."/>
            <person name="Jarju S."/>
            <person name="Secka A."/>
            <person name="Antonio M."/>
            <person name="Oren A."/>
            <person name="Chaudhuri R.R."/>
            <person name="La Ragione R."/>
            <person name="Hildebrand F."/>
            <person name="Pallen M.J."/>
        </authorList>
    </citation>
    <scope>NUCLEOTIDE SEQUENCE</scope>
    <source>
        <strain evidence="3">ChiGjej3B3-7149</strain>
    </source>
</reference>
<organism evidence="3 4">
    <name type="scientific">Candidatus Scatomorpha intestinigallinarum</name>
    <dbReference type="NCBI Taxonomy" id="2840923"/>
    <lineage>
        <taxon>Bacteria</taxon>
        <taxon>Bacillati</taxon>
        <taxon>Bacillota</taxon>
        <taxon>Clostridia</taxon>
        <taxon>Eubacteriales</taxon>
        <taxon>Candidatus Scatomorpha</taxon>
    </lineage>
</organism>
<dbReference type="PANTHER" id="PTHR42760:SF133">
    <property type="entry name" value="3-OXOACYL-[ACYL-CARRIER-PROTEIN] REDUCTASE"/>
    <property type="match status" value="1"/>
</dbReference>
<evidence type="ECO:0000256" key="1">
    <source>
        <dbReference type="ARBA" id="ARBA00006484"/>
    </source>
</evidence>
<dbReference type="CDD" id="cd05233">
    <property type="entry name" value="SDR_c"/>
    <property type="match status" value="1"/>
</dbReference>
<dbReference type="Proteomes" id="UP000824238">
    <property type="component" value="Unassembled WGS sequence"/>
</dbReference>
<accession>A0A9D1DJL5</accession>
<protein>
    <submittedName>
        <fullName evidence="3">SDR family oxidoreductase</fullName>
    </submittedName>
</protein>
<dbReference type="PANTHER" id="PTHR42760">
    <property type="entry name" value="SHORT-CHAIN DEHYDROGENASES/REDUCTASES FAMILY MEMBER"/>
    <property type="match status" value="1"/>
</dbReference>
<keyword evidence="2" id="KW-0560">Oxidoreductase</keyword>
<dbReference type="PRINTS" id="PR00081">
    <property type="entry name" value="GDHRDH"/>
</dbReference>
<dbReference type="SUPFAM" id="SSF51735">
    <property type="entry name" value="NAD(P)-binding Rossmann-fold domains"/>
    <property type="match status" value="1"/>
</dbReference>
<dbReference type="EMBL" id="DVHH01000004">
    <property type="protein sequence ID" value="HIR54013.1"/>
    <property type="molecule type" value="Genomic_DNA"/>
</dbReference>
<dbReference type="InterPro" id="IPR002347">
    <property type="entry name" value="SDR_fam"/>
</dbReference>
<comment type="similarity">
    <text evidence="1">Belongs to the short-chain dehydrogenases/reductases (SDR) family.</text>
</comment>
<evidence type="ECO:0000313" key="3">
    <source>
        <dbReference type="EMBL" id="HIR54013.1"/>
    </source>
</evidence>